<keyword evidence="8" id="KW-0175">Coiled coil</keyword>
<dbReference type="RefSeq" id="WP_315623195.1">
    <property type="nucleotide sequence ID" value="NZ_JAUHMF010000001.1"/>
</dbReference>
<dbReference type="Pfam" id="PF01281">
    <property type="entry name" value="Ribosomal_L9_N"/>
    <property type="match status" value="1"/>
</dbReference>
<dbReference type="InterPro" id="IPR020070">
    <property type="entry name" value="Ribosomal_bL9_N"/>
</dbReference>
<dbReference type="InterPro" id="IPR020069">
    <property type="entry name" value="Ribosomal_bL9_C"/>
</dbReference>
<dbReference type="InterPro" id="IPR000244">
    <property type="entry name" value="Ribosomal_bL9"/>
</dbReference>
<evidence type="ECO:0000256" key="9">
    <source>
        <dbReference type="SAM" id="MobiDB-lite"/>
    </source>
</evidence>
<comment type="caution">
    <text evidence="11">The sequence shown here is derived from an EMBL/GenBank/DDBJ whole genome shotgun (WGS) entry which is preliminary data.</text>
</comment>
<dbReference type="PANTHER" id="PTHR21368">
    <property type="entry name" value="50S RIBOSOMAL PROTEIN L9"/>
    <property type="match status" value="1"/>
</dbReference>
<keyword evidence="2 7" id="KW-0699">rRNA-binding</keyword>
<dbReference type="EMBL" id="JAUHMF010000001">
    <property type="protein sequence ID" value="MDT8896722.1"/>
    <property type="molecule type" value="Genomic_DNA"/>
</dbReference>
<keyword evidence="3 7" id="KW-0694">RNA-binding</keyword>
<dbReference type="Gene3D" id="3.10.430.100">
    <property type="entry name" value="Ribosomal protein L9, C-terminal domain"/>
    <property type="match status" value="1"/>
</dbReference>
<keyword evidence="12" id="KW-1185">Reference proteome</keyword>
<evidence type="ECO:0000313" key="11">
    <source>
        <dbReference type="EMBL" id="MDT8896722.1"/>
    </source>
</evidence>
<dbReference type="InterPro" id="IPR036935">
    <property type="entry name" value="Ribosomal_bL9_N_sf"/>
</dbReference>
<feature type="domain" description="Ribosomal protein L9" evidence="10">
    <location>
        <begin position="13"/>
        <end position="40"/>
    </location>
</feature>
<dbReference type="SUPFAM" id="SSF55658">
    <property type="entry name" value="L9 N-domain-like"/>
    <property type="match status" value="1"/>
</dbReference>
<comment type="function">
    <text evidence="7">Binds to the 23S rRNA.</text>
</comment>
<organism evidence="11 12">
    <name type="scientific">Thermanaerothrix solaris</name>
    <dbReference type="NCBI Taxonomy" id="3058434"/>
    <lineage>
        <taxon>Bacteria</taxon>
        <taxon>Bacillati</taxon>
        <taxon>Chloroflexota</taxon>
        <taxon>Anaerolineae</taxon>
        <taxon>Anaerolineales</taxon>
        <taxon>Anaerolineaceae</taxon>
        <taxon>Thermanaerothrix</taxon>
    </lineage>
</organism>
<evidence type="ECO:0000259" key="10">
    <source>
        <dbReference type="PROSITE" id="PS00651"/>
    </source>
</evidence>
<evidence type="ECO:0000256" key="4">
    <source>
        <dbReference type="ARBA" id="ARBA00022980"/>
    </source>
</evidence>
<evidence type="ECO:0000256" key="2">
    <source>
        <dbReference type="ARBA" id="ARBA00022730"/>
    </source>
</evidence>
<accession>A0ABU3NIP3</accession>
<evidence type="ECO:0000256" key="5">
    <source>
        <dbReference type="ARBA" id="ARBA00023274"/>
    </source>
</evidence>
<evidence type="ECO:0000256" key="7">
    <source>
        <dbReference type="HAMAP-Rule" id="MF_00503"/>
    </source>
</evidence>
<sequence>MKVLLIKDVYKLGRAGDVKKVADGYARNYLIPQGLAVLATPGALKRAETIRAQAAARREALNNELSGVAQRINGLVLTFAARASETGKLYGSVTPQMIAEAINQKLGTQINRHQVETEPIRTLGEHFARVRLTVDLLPEVRIIVHREGEVVALESETTTEESAPQTADQTAA</sequence>
<evidence type="ECO:0000313" key="12">
    <source>
        <dbReference type="Proteomes" id="UP001254165"/>
    </source>
</evidence>
<dbReference type="Pfam" id="PF03948">
    <property type="entry name" value="Ribosomal_L9_C"/>
    <property type="match status" value="1"/>
</dbReference>
<comment type="similarity">
    <text evidence="1 7">Belongs to the bacterial ribosomal protein bL9 family.</text>
</comment>
<evidence type="ECO:0000256" key="6">
    <source>
        <dbReference type="ARBA" id="ARBA00035292"/>
    </source>
</evidence>
<evidence type="ECO:0000256" key="8">
    <source>
        <dbReference type="SAM" id="Coils"/>
    </source>
</evidence>
<protein>
    <recommendedName>
        <fullName evidence="6 7">Large ribosomal subunit protein bL9</fullName>
    </recommendedName>
</protein>
<dbReference type="GO" id="GO:0005840">
    <property type="term" value="C:ribosome"/>
    <property type="evidence" value="ECO:0007669"/>
    <property type="project" value="UniProtKB-KW"/>
</dbReference>
<evidence type="ECO:0000256" key="3">
    <source>
        <dbReference type="ARBA" id="ARBA00022884"/>
    </source>
</evidence>
<dbReference type="InterPro" id="IPR036791">
    <property type="entry name" value="Ribosomal_bL9_C_sf"/>
</dbReference>
<evidence type="ECO:0000256" key="1">
    <source>
        <dbReference type="ARBA" id="ARBA00010605"/>
    </source>
</evidence>
<dbReference type="PROSITE" id="PS00651">
    <property type="entry name" value="RIBOSOMAL_L9"/>
    <property type="match status" value="1"/>
</dbReference>
<name>A0ABU3NIP3_9CHLR</name>
<gene>
    <name evidence="7 11" type="primary">rplI</name>
    <name evidence="11" type="ORF">QYE77_00460</name>
</gene>
<dbReference type="HAMAP" id="MF_00503">
    <property type="entry name" value="Ribosomal_bL9"/>
    <property type="match status" value="1"/>
</dbReference>
<feature type="region of interest" description="Disordered" evidence="9">
    <location>
        <begin position="153"/>
        <end position="172"/>
    </location>
</feature>
<dbReference type="InterPro" id="IPR009027">
    <property type="entry name" value="Ribosomal_bL9/RNase_H1_N"/>
</dbReference>
<keyword evidence="4 7" id="KW-0689">Ribosomal protein</keyword>
<dbReference type="Gene3D" id="3.40.5.10">
    <property type="entry name" value="Ribosomal protein L9, N-terminal domain"/>
    <property type="match status" value="1"/>
</dbReference>
<dbReference type="NCBIfam" id="TIGR00158">
    <property type="entry name" value="L9"/>
    <property type="match status" value="1"/>
</dbReference>
<feature type="coiled-coil region" evidence="8">
    <location>
        <begin position="44"/>
        <end position="71"/>
    </location>
</feature>
<dbReference type="SUPFAM" id="SSF55653">
    <property type="entry name" value="Ribosomal protein L9 C-domain"/>
    <property type="match status" value="1"/>
</dbReference>
<proteinExistence type="inferred from homology"/>
<reference evidence="11 12" key="1">
    <citation type="submission" date="2023-07" db="EMBL/GenBank/DDBJ databases">
        <title>Novel species of Thermanaerothrix with wide hydrolytic capabilities.</title>
        <authorList>
            <person name="Zayulina K.S."/>
            <person name="Podosokorskaya O.A."/>
            <person name="Elcheninov A.G."/>
        </authorList>
    </citation>
    <scope>NUCLEOTIDE SEQUENCE [LARGE SCALE GENOMIC DNA]</scope>
    <source>
        <strain evidence="11 12">4228-RoL</strain>
    </source>
</reference>
<dbReference type="InterPro" id="IPR020594">
    <property type="entry name" value="Ribosomal_bL9_bac/chp"/>
</dbReference>
<dbReference type="Proteomes" id="UP001254165">
    <property type="component" value="Unassembled WGS sequence"/>
</dbReference>
<feature type="compositionally biased region" description="Polar residues" evidence="9">
    <location>
        <begin position="163"/>
        <end position="172"/>
    </location>
</feature>
<keyword evidence="5 7" id="KW-0687">Ribonucleoprotein</keyword>